<feature type="compositionally biased region" description="Polar residues" evidence="1">
    <location>
        <begin position="26"/>
        <end position="50"/>
    </location>
</feature>
<comment type="caution">
    <text evidence="4">The sequence shown here is derived from an EMBL/GenBank/DDBJ whole genome shotgun (WGS) entry which is preliminary data.</text>
</comment>
<dbReference type="Pfam" id="PF18050">
    <property type="entry name" value="Cyclophil_like2"/>
    <property type="match status" value="1"/>
</dbReference>
<evidence type="ECO:0000256" key="1">
    <source>
        <dbReference type="SAM" id="MobiDB-lite"/>
    </source>
</evidence>
<dbReference type="SUPFAM" id="SSF50891">
    <property type="entry name" value="Cyclophilin-like"/>
    <property type="match status" value="1"/>
</dbReference>
<accession>A0A4Q2UE92</accession>
<protein>
    <recommendedName>
        <fullName evidence="3">Cyclophilin-like domain-containing protein</fullName>
    </recommendedName>
</protein>
<evidence type="ECO:0000313" key="5">
    <source>
        <dbReference type="Proteomes" id="UP000290407"/>
    </source>
</evidence>
<name>A0A4Q2UE92_9BACT</name>
<evidence type="ECO:0000256" key="2">
    <source>
        <dbReference type="SAM" id="SignalP"/>
    </source>
</evidence>
<keyword evidence="2" id="KW-0732">Signal</keyword>
<organism evidence="4 5">
    <name type="scientific">Spirosoma sordidisoli</name>
    <dbReference type="NCBI Taxonomy" id="2502893"/>
    <lineage>
        <taxon>Bacteria</taxon>
        <taxon>Pseudomonadati</taxon>
        <taxon>Bacteroidota</taxon>
        <taxon>Cytophagia</taxon>
        <taxon>Cytophagales</taxon>
        <taxon>Cytophagaceae</taxon>
        <taxon>Spirosoma</taxon>
    </lineage>
</organism>
<sequence length="165" mass="17748">MKQTQMLLLPLMLVVLSILAGKTDDPMTQESSTPPAGNTAATNPGNSNLSNRLRIGVGTHTFTATLLDNPSVTAFKARLPLTIVMKELNGNEKFVDLPTSLPISVSNPGTIQAGDLMLYGSSTLVLFYETFQTSYRYTRLGQIDNPTSLQRALGAGNVTVSFELL</sequence>
<feature type="domain" description="Cyclophilin-like" evidence="3">
    <location>
        <begin position="57"/>
        <end position="163"/>
    </location>
</feature>
<dbReference type="AlphaFoldDB" id="A0A4Q2UE92"/>
<reference evidence="4 5" key="1">
    <citation type="submission" date="2019-01" db="EMBL/GenBank/DDBJ databases">
        <title>Spirosoma flava sp. nov., a propanil-degrading bacterium isolated from herbicide-contaminated soil.</title>
        <authorList>
            <person name="Zhang L."/>
            <person name="Jiang J.-D."/>
        </authorList>
    </citation>
    <scope>NUCLEOTIDE SEQUENCE [LARGE SCALE GENOMIC DNA]</scope>
    <source>
        <strain evidence="4 5">TY50</strain>
    </source>
</reference>
<dbReference type="RefSeq" id="WP_129606402.1">
    <property type="nucleotide sequence ID" value="NZ_SBLB01000013.1"/>
</dbReference>
<feature type="region of interest" description="Disordered" evidence="1">
    <location>
        <begin position="25"/>
        <end position="50"/>
    </location>
</feature>
<gene>
    <name evidence="4" type="ORF">EQG79_28780</name>
</gene>
<feature type="signal peptide" evidence="2">
    <location>
        <begin position="1"/>
        <end position="20"/>
    </location>
</feature>
<dbReference type="Proteomes" id="UP000290407">
    <property type="component" value="Unassembled WGS sequence"/>
</dbReference>
<evidence type="ECO:0000259" key="3">
    <source>
        <dbReference type="Pfam" id="PF18050"/>
    </source>
</evidence>
<dbReference type="Gene3D" id="2.40.100.20">
    <property type="match status" value="1"/>
</dbReference>
<dbReference type="InterPro" id="IPR041183">
    <property type="entry name" value="Cyclophilin-like"/>
</dbReference>
<evidence type="ECO:0000313" key="4">
    <source>
        <dbReference type="EMBL" id="RYC66592.1"/>
    </source>
</evidence>
<proteinExistence type="predicted"/>
<keyword evidence="5" id="KW-1185">Reference proteome</keyword>
<feature type="chain" id="PRO_5021023917" description="Cyclophilin-like domain-containing protein" evidence="2">
    <location>
        <begin position="21"/>
        <end position="165"/>
    </location>
</feature>
<dbReference type="EMBL" id="SBLB01000013">
    <property type="protein sequence ID" value="RYC66592.1"/>
    <property type="molecule type" value="Genomic_DNA"/>
</dbReference>
<dbReference type="InterPro" id="IPR029000">
    <property type="entry name" value="Cyclophilin-like_dom_sf"/>
</dbReference>